<name>A0A9R0PYW2_TRITD</name>
<proteinExistence type="predicted"/>
<gene>
    <name evidence="2" type="ORF">TRITD_1Av1G005920</name>
</gene>
<feature type="domain" description="NB-ARC" evidence="1">
    <location>
        <begin position="14"/>
        <end position="171"/>
    </location>
</feature>
<evidence type="ECO:0000313" key="3">
    <source>
        <dbReference type="Proteomes" id="UP000324705"/>
    </source>
</evidence>
<dbReference type="InterPro" id="IPR027417">
    <property type="entry name" value="P-loop_NTPase"/>
</dbReference>
<dbReference type="PANTHER" id="PTHR19338">
    <property type="entry name" value="TRANSLOCASE OF INNER MITOCHONDRIAL MEMBRANE 13 HOMOLOG"/>
    <property type="match status" value="1"/>
</dbReference>
<dbReference type="SUPFAM" id="SSF52540">
    <property type="entry name" value="P-loop containing nucleoside triphosphate hydrolases"/>
    <property type="match status" value="1"/>
</dbReference>
<evidence type="ECO:0000313" key="2">
    <source>
        <dbReference type="EMBL" id="VAH00720.1"/>
    </source>
</evidence>
<organism evidence="2 3">
    <name type="scientific">Triticum turgidum subsp. durum</name>
    <name type="common">Durum wheat</name>
    <name type="synonym">Triticum durum</name>
    <dbReference type="NCBI Taxonomy" id="4567"/>
    <lineage>
        <taxon>Eukaryota</taxon>
        <taxon>Viridiplantae</taxon>
        <taxon>Streptophyta</taxon>
        <taxon>Embryophyta</taxon>
        <taxon>Tracheophyta</taxon>
        <taxon>Spermatophyta</taxon>
        <taxon>Magnoliopsida</taxon>
        <taxon>Liliopsida</taxon>
        <taxon>Poales</taxon>
        <taxon>Poaceae</taxon>
        <taxon>BOP clade</taxon>
        <taxon>Pooideae</taxon>
        <taxon>Triticodae</taxon>
        <taxon>Triticeae</taxon>
        <taxon>Triticinae</taxon>
        <taxon>Triticum</taxon>
    </lineage>
</organism>
<dbReference type="Gramene" id="TRITD1Av1G005920.94">
    <property type="protein sequence ID" value="TRITD1Av1G005920.94"/>
    <property type="gene ID" value="TRITD1Av1G005920"/>
</dbReference>
<dbReference type="Proteomes" id="UP000324705">
    <property type="component" value="Chromosome 1A"/>
</dbReference>
<accession>A0A9R0PYW2</accession>
<dbReference type="PRINTS" id="PR00364">
    <property type="entry name" value="DISEASERSIST"/>
</dbReference>
<dbReference type="AlphaFoldDB" id="A0A9R0PYW2"/>
<dbReference type="EMBL" id="LT934111">
    <property type="protein sequence ID" value="VAH00720.1"/>
    <property type="molecule type" value="Genomic_DNA"/>
</dbReference>
<dbReference type="Gene3D" id="3.40.50.300">
    <property type="entry name" value="P-loop containing nucleotide triphosphate hydrolases"/>
    <property type="match status" value="1"/>
</dbReference>
<dbReference type="Pfam" id="PF00931">
    <property type="entry name" value="NB-ARC"/>
    <property type="match status" value="1"/>
</dbReference>
<dbReference type="InterPro" id="IPR002182">
    <property type="entry name" value="NB-ARC"/>
</dbReference>
<protein>
    <recommendedName>
        <fullName evidence="1">NB-ARC domain-containing protein</fullName>
    </recommendedName>
</protein>
<dbReference type="GO" id="GO:0043531">
    <property type="term" value="F:ADP binding"/>
    <property type="evidence" value="ECO:0007669"/>
    <property type="project" value="InterPro"/>
</dbReference>
<dbReference type="PANTHER" id="PTHR19338:SF16">
    <property type="entry name" value="AAA+ ATPASE DOMAIN-CONTAINING PROTEIN"/>
    <property type="match status" value="1"/>
</dbReference>
<keyword evidence="3" id="KW-1185">Reference proteome</keyword>
<evidence type="ECO:0000259" key="1">
    <source>
        <dbReference type="Pfam" id="PF00931"/>
    </source>
</evidence>
<sequence>MRLLSMERDDASNNRLKKVSIVGFGGLGKTTLARAVYDKIKGDFDCRAFVPVGQNPDMKKVLRDILIDLGNPHSDLAILDANQLIKMLHEFLENKRYLVIIDDIWDEKLWEGINFAFSSKNNLRCRLITTTRIVSVSNSCCSSADDSVYQMKPLSSDDSRRLFHKRIFPDDSGCPNEYEQVSKDILKKCGGYHWPSLLLLVLWLVARR</sequence>
<reference evidence="2 3" key="1">
    <citation type="submission" date="2017-09" db="EMBL/GenBank/DDBJ databases">
        <authorList>
            <consortium name="International Durum Wheat Genome Sequencing Consortium (IDWGSC)"/>
            <person name="Milanesi L."/>
        </authorList>
    </citation>
    <scope>NUCLEOTIDE SEQUENCE [LARGE SCALE GENOMIC DNA]</scope>
    <source>
        <strain evidence="3">cv. Svevo</strain>
    </source>
</reference>